<name>A0A2P2NHN6_RHIMU</name>
<dbReference type="EMBL" id="GGEC01061416">
    <property type="protein sequence ID" value="MBX41900.1"/>
    <property type="molecule type" value="Transcribed_RNA"/>
</dbReference>
<organism evidence="1">
    <name type="scientific">Rhizophora mucronata</name>
    <name type="common">Asiatic mangrove</name>
    <dbReference type="NCBI Taxonomy" id="61149"/>
    <lineage>
        <taxon>Eukaryota</taxon>
        <taxon>Viridiplantae</taxon>
        <taxon>Streptophyta</taxon>
        <taxon>Embryophyta</taxon>
        <taxon>Tracheophyta</taxon>
        <taxon>Spermatophyta</taxon>
        <taxon>Magnoliopsida</taxon>
        <taxon>eudicotyledons</taxon>
        <taxon>Gunneridae</taxon>
        <taxon>Pentapetalae</taxon>
        <taxon>rosids</taxon>
        <taxon>fabids</taxon>
        <taxon>Malpighiales</taxon>
        <taxon>Rhizophoraceae</taxon>
        <taxon>Rhizophora</taxon>
    </lineage>
</organism>
<evidence type="ECO:0000313" key="1">
    <source>
        <dbReference type="EMBL" id="MBX41900.1"/>
    </source>
</evidence>
<sequence length="31" mass="3731">MLICRMVLNSLTLPYWVSAYGTLRKLTYLYF</sequence>
<dbReference type="AlphaFoldDB" id="A0A2P2NHN6"/>
<accession>A0A2P2NHN6</accession>
<protein>
    <submittedName>
        <fullName evidence="1">Uncharacterized protein</fullName>
    </submittedName>
</protein>
<reference evidence="1" key="1">
    <citation type="submission" date="2018-02" db="EMBL/GenBank/DDBJ databases">
        <title>Rhizophora mucronata_Transcriptome.</title>
        <authorList>
            <person name="Meera S.P."/>
            <person name="Sreeshan A."/>
            <person name="Augustine A."/>
        </authorList>
    </citation>
    <scope>NUCLEOTIDE SEQUENCE</scope>
    <source>
        <tissue evidence="1">Leaf</tissue>
    </source>
</reference>
<proteinExistence type="predicted"/>